<reference evidence="2 3" key="1">
    <citation type="journal article" date="2014" name="PLoS Genet.">
        <title>Phylogenetically driven sequencing of extremely halophilic archaea reveals strategies for static and dynamic osmo-response.</title>
        <authorList>
            <person name="Becker E.A."/>
            <person name="Seitzer P.M."/>
            <person name="Tritt A."/>
            <person name="Larsen D."/>
            <person name="Krusor M."/>
            <person name="Yao A.I."/>
            <person name="Wu D."/>
            <person name="Madern D."/>
            <person name="Eisen J.A."/>
            <person name="Darling A.E."/>
            <person name="Facciotti M.T."/>
        </authorList>
    </citation>
    <scope>NUCLEOTIDE SEQUENCE [LARGE SCALE GENOMIC DNA]</scope>
    <source>
        <strain evidence="2 3">JCM 14978</strain>
    </source>
</reference>
<gene>
    <name evidence="2" type="ORF">C468_14093</name>
</gene>
<accession>M0NRT1</accession>
<organism evidence="2 3">
    <name type="scientific">Halorubrum kocurii JCM 14978</name>
    <dbReference type="NCBI Taxonomy" id="1230456"/>
    <lineage>
        <taxon>Archaea</taxon>
        <taxon>Methanobacteriati</taxon>
        <taxon>Methanobacteriota</taxon>
        <taxon>Stenosarchaea group</taxon>
        <taxon>Halobacteria</taxon>
        <taxon>Halobacteriales</taxon>
        <taxon>Haloferacaceae</taxon>
        <taxon>Halorubrum</taxon>
    </lineage>
</organism>
<keyword evidence="1" id="KW-0812">Transmembrane</keyword>
<feature type="transmembrane region" description="Helical" evidence="1">
    <location>
        <begin position="67"/>
        <end position="86"/>
    </location>
</feature>
<evidence type="ECO:0000313" key="2">
    <source>
        <dbReference type="EMBL" id="EMA59929.1"/>
    </source>
</evidence>
<evidence type="ECO:0000256" key="1">
    <source>
        <dbReference type="SAM" id="Phobius"/>
    </source>
</evidence>
<keyword evidence="3" id="KW-1185">Reference proteome</keyword>
<dbReference type="Proteomes" id="UP000011546">
    <property type="component" value="Unassembled WGS sequence"/>
</dbReference>
<keyword evidence="1" id="KW-0472">Membrane</keyword>
<sequence length="93" mass="9791">MAYIATVAALIVSETLGRLVSGLFALPRLAVDAVGDVYAALAGEVVGFWPEIFESAFSVQEVAFGELGVLGFLAAGAFVLVWFLVLNELVEVL</sequence>
<name>M0NRT1_9EURY</name>
<comment type="caution">
    <text evidence="2">The sequence shown here is derived from an EMBL/GenBank/DDBJ whole genome shotgun (WGS) entry which is preliminary data.</text>
</comment>
<dbReference type="AlphaFoldDB" id="M0NRT1"/>
<dbReference type="STRING" id="1230456.C468_14093"/>
<dbReference type="EMBL" id="AOJH01000083">
    <property type="protein sequence ID" value="EMA59929.1"/>
    <property type="molecule type" value="Genomic_DNA"/>
</dbReference>
<evidence type="ECO:0000313" key="3">
    <source>
        <dbReference type="Proteomes" id="UP000011546"/>
    </source>
</evidence>
<protein>
    <submittedName>
        <fullName evidence="2">Uncharacterized protein</fullName>
    </submittedName>
</protein>
<proteinExistence type="predicted"/>
<keyword evidence="1" id="KW-1133">Transmembrane helix</keyword>
<dbReference type="PATRIC" id="fig|1230456.3.peg.2804"/>